<reference evidence="3" key="1">
    <citation type="submission" date="2018-09" db="EMBL/GenBank/DDBJ databases">
        <title>Chryseolinea sp. KIS68-18 isolated from soil.</title>
        <authorList>
            <person name="Weon H.-Y."/>
            <person name="Kwon S.-W."/>
            <person name="Lee S.A."/>
        </authorList>
    </citation>
    <scope>NUCLEOTIDE SEQUENCE [LARGE SCALE GENOMIC DNA]</scope>
    <source>
        <strain evidence="3">KIS68-18</strain>
    </source>
</reference>
<dbReference type="AlphaFoldDB" id="A0A385SKA6"/>
<dbReference type="Pfam" id="PF13715">
    <property type="entry name" value="CarbopepD_reg_2"/>
    <property type="match status" value="1"/>
</dbReference>
<evidence type="ECO:0000313" key="2">
    <source>
        <dbReference type="EMBL" id="AYB29438.1"/>
    </source>
</evidence>
<gene>
    <name evidence="2" type="ORF">D4L85_02045</name>
</gene>
<accession>A0A385SKA6</accession>
<feature type="transmembrane region" description="Helical" evidence="1">
    <location>
        <begin position="20"/>
        <end position="43"/>
    </location>
</feature>
<sequence length="239" mass="26777">MEIRLVNALSLYLKVTIKPILVKLTIKNAAGIALVIACVFGALDTAFAQAQKRRVIQLSGVVLEEDSAANNSRPLAGVHVYVPKAGRGTTTNNMGFFSMPVLEKDEIVVSIVGFEKHTFTVPEGSPEYQTLVITMTLDTTYLPEVVFMPFPTEEVFKQAVLAMNMPVDNNGIDKRNFNQELMALMLKTTPMDGYQNQRYYLDQWAGSANNRFQPVSNPFLNPFNWAKFFSSLKKDKKKK</sequence>
<evidence type="ECO:0000313" key="3">
    <source>
        <dbReference type="Proteomes" id="UP000266183"/>
    </source>
</evidence>
<keyword evidence="1" id="KW-0472">Membrane</keyword>
<keyword evidence="2" id="KW-0645">Protease</keyword>
<dbReference type="KEGG" id="chk:D4L85_02045"/>
<keyword evidence="1" id="KW-1133">Transmembrane helix</keyword>
<dbReference type="InterPro" id="IPR008969">
    <property type="entry name" value="CarboxyPept-like_regulatory"/>
</dbReference>
<keyword evidence="1" id="KW-0812">Transmembrane</keyword>
<dbReference type="Proteomes" id="UP000266183">
    <property type="component" value="Chromosome"/>
</dbReference>
<protein>
    <submittedName>
        <fullName evidence="2">Carboxypeptidase-like regulatory domain-containing protein</fullName>
    </submittedName>
</protein>
<name>A0A385SKA6_9BACT</name>
<proteinExistence type="predicted"/>
<keyword evidence="2" id="KW-0378">Hydrolase</keyword>
<dbReference type="GO" id="GO:0004180">
    <property type="term" value="F:carboxypeptidase activity"/>
    <property type="evidence" value="ECO:0007669"/>
    <property type="project" value="UniProtKB-KW"/>
</dbReference>
<dbReference type="SUPFAM" id="SSF49464">
    <property type="entry name" value="Carboxypeptidase regulatory domain-like"/>
    <property type="match status" value="1"/>
</dbReference>
<keyword evidence="3" id="KW-1185">Reference proteome</keyword>
<evidence type="ECO:0000256" key="1">
    <source>
        <dbReference type="SAM" id="Phobius"/>
    </source>
</evidence>
<dbReference type="EMBL" id="CP032382">
    <property type="protein sequence ID" value="AYB29438.1"/>
    <property type="molecule type" value="Genomic_DNA"/>
</dbReference>
<keyword evidence="2" id="KW-0121">Carboxypeptidase</keyword>
<organism evidence="2 3">
    <name type="scientific">Chryseolinea soli</name>
    <dbReference type="NCBI Taxonomy" id="2321403"/>
    <lineage>
        <taxon>Bacteria</taxon>
        <taxon>Pseudomonadati</taxon>
        <taxon>Bacteroidota</taxon>
        <taxon>Cytophagia</taxon>
        <taxon>Cytophagales</taxon>
        <taxon>Fulvivirgaceae</taxon>
        <taxon>Chryseolinea</taxon>
    </lineage>
</organism>